<dbReference type="RefSeq" id="WP_055726818.1">
    <property type="nucleotide sequence ID" value="NZ_LMAR01000011.1"/>
</dbReference>
<accession>A0A0Q3IA21</accession>
<keyword evidence="2" id="KW-1185">Reference proteome</keyword>
<reference evidence="1 2" key="1">
    <citation type="submission" date="2015-10" db="EMBL/GenBank/DDBJ databases">
        <title>Draft genome of Bosea thiooxidans.</title>
        <authorList>
            <person name="Wang X."/>
        </authorList>
    </citation>
    <scope>NUCLEOTIDE SEQUENCE [LARGE SCALE GENOMIC DNA]</scope>
    <source>
        <strain evidence="1 2">CGMCC 9174</strain>
    </source>
</reference>
<dbReference type="AlphaFoldDB" id="A0A0Q3IA21"/>
<evidence type="ECO:0000313" key="1">
    <source>
        <dbReference type="EMBL" id="KQK31855.1"/>
    </source>
</evidence>
<dbReference type="EMBL" id="LMAR01000011">
    <property type="protein sequence ID" value="KQK31855.1"/>
    <property type="molecule type" value="Genomic_DNA"/>
</dbReference>
<organism evidence="1 2">
    <name type="scientific">Bosea thiooxidans</name>
    <dbReference type="NCBI Taxonomy" id="53254"/>
    <lineage>
        <taxon>Bacteria</taxon>
        <taxon>Pseudomonadati</taxon>
        <taxon>Pseudomonadota</taxon>
        <taxon>Alphaproteobacteria</taxon>
        <taxon>Hyphomicrobiales</taxon>
        <taxon>Boseaceae</taxon>
        <taxon>Bosea</taxon>
    </lineage>
</organism>
<protein>
    <submittedName>
        <fullName evidence="1">Uncharacterized protein</fullName>
    </submittedName>
</protein>
<name>A0A0Q3IA21_9HYPH</name>
<dbReference type="Proteomes" id="UP000051562">
    <property type="component" value="Unassembled WGS sequence"/>
</dbReference>
<proteinExistence type="predicted"/>
<gene>
    <name evidence="1" type="ORF">ARD30_08935</name>
</gene>
<comment type="caution">
    <text evidence="1">The sequence shown here is derived from an EMBL/GenBank/DDBJ whole genome shotgun (WGS) entry which is preliminary data.</text>
</comment>
<evidence type="ECO:0000313" key="2">
    <source>
        <dbReference type="Proteomes" id="UP000051562"/>
    </source>
</evidence>
<sequence>MKKRTIRNQEDLLAAIRRSESLAGSSPGSAQARELGMIRDAIKLYEDSIQVMRLAAKKAAAEPDEGVAGISGSE</sequence>